<dbReference type="EMBL" id="LUGG01000003">
    <property type="protein sequence ID" value="OBZ76605.1"/>
    <property type="molecule type" value="Genomic_DNA"/>
</dbReference>
<keyword evidence="3" id="KW-1185">Reference proteome</keyword>
<evidence type="ECO:0000313" key="2">
    <source>
        <dbReference type="EMBL" id="OBZ76605.1"/>
    </source>
</evidence>
<feature type="region of interest" description="Disordered" evidence="1">
    <location>
        <begin position="86"/>
        <end position="109"/>
    </location>
</feature>
<dbReference type="AlphaFoldDB" id="A0A1C7MI51"/>
<gene>
    <name evidence="2" type="ORF">A0H81_03872</name>
</gene>
<protein>
    <submittedName>
        <fullName evidence="2">Uncharacterized protein</fullName>
    </submittedName>
</protein>
<reference evidence="2 3" key="1">
    <citation type="submission" date="2016-03" db="EMBL/GenBank/DDBJ databases">
        <title>Whole genome sequencing of Grifola frondosa 9006-11.</title>
        <authorList>
            <person name="Min B."/>
            <person name="Park H."/>
            <person name="Kim J.-G."/>
            <person name="Cho H."/>
            <person name="Oh Y.-L."/>
            <person name="Kong W.-S."/>
            <person name="Choi I.-G."/>
        </authorList>
    </citation>
    <scope>NUCLEOTIDE SEQUENCE [LARGE SCALE GENOMIC DNA]</scope>
    <source>
        <strain evidence="2 3">9006-11</strain>
    </source>
</reference>
<accession>A0A1C7MI51</accession>
<organism evidence="2 3">
    <name type="scientific">Grifola frondosa</name>
    <name type="common">Maitake</name>
    <name type="synonym">Polyporus frondosus</name>
    <dbReference type="NCBI Taxonomy" id="5627"/>
    <lineage>
        <taxon>Eukaryota</taxon>
        <taxon>Fungi</taxon>
        <taxon>Dikarya</taxon>
        <taxon>Basidiomycota</taxon>
        <taxon>Agaricomycotina</taxon>
        <taxon>Agaricomycetes</taxon>
        <taxon>Polyporales</taxon>
        <taxon>Grifolaceae</taxon>
        <taxon>Grifola</taxon>
    </lineage>
</organism>
<name>A0A1C7MI51_GRIFR</name>
<sequence length="120" mass="12945">MFEFWCLLSQRLLPPSSPTLLIVLNSGSAAFSLPPTTSHPLNVPPTLLIVLSVSGTAFSLPRTTSPLLSIPPTLLIIFTGRGDAFPLSPTTSPPPNGPSYSSHCSPRRQQPFLIALNRRR</sequence>
<proteinExistence type="predicted"/>
<dbReference type="Proteomes" id="UP000092993">
    <property type="component" value="Unassembled WGS sequence"/>
</dbReference>
<comment type="caution">
    <text evidence="2">The sequence shown here is derived from an EMBL/GenBank/DDBJ whole genome shotgun (WGS) entry which is preliminary data.</text>
</comment>
<evidence type="ECO:0000256" key="1">
    <source>
        <dbReference type="SAM" id="MobiDB-lite"/>
    </source>
</evidence>
<evidence type="ECO:0000313" key="3">
    <source>
        <dbReference type="Proteomes" id="UP000092993"/>
    </source>
</evidence>